<accession>A0A7C2ACW9</accession>
<dbReference type="Pfam" id="PF10049">
    <property type="entry name" value="DUF2283"/>
    <property type="match status" value="1"/>
</dbReference>
<dbReference type="Proteomes" id="UP000885738">
    <property type="component" value="Unassembled WGS sequence"/>
</dbReference>
<protein>
    <submittedName>
        <fullName evidence="1">DUF2283 domain-containing protein</fullName>
    </submittedName>
</protein>
<comment type="caution">
    <text evidence="1">The sequence shown here is derived from an EMBL/GenBank/DDBJ whole genome shotgun (WGS) entry which is preliminary data.</text>
</comment>
<evidence type="ECO:0000313" key="1">
    <source>
        <dbReference type="EMBL" id="HEC67473.1"/>
    </source>
</evidence>
<dbReference type="PANTHER" id="PTHR37029">
    <property type="entry name" value="SSR1768 PROTEIN"/>
    <property type="match status" value="1"/>
</dbReference>
<reference evidence="1" key="1">
    <citation type="journal article" date="2020" name="mSystems">
        <title>Genome- and Community-Level Interaction Insights into Carbon Utilization and Element Cycling Functions of Hydrothermarchaeota in Hydrothermal Sediment.</title>
        <authorList>
            <person name="Zhou Z."/>
            <person name="Liu Y."/>
            <person name="Xu W."/>
            <person name="Pan J."/>
            <person name="Luo Z.H."/>
            <person name="Li M."/>
        </authorList>
    </citation>
    <scope>NUCLEOTIDE SEQUENCE [LARGE SCALE GENOMIC DNA]</scope>
    <source>
        <strain evidence="1">HyVt-389</strain>
    </source>
</reference>
<dbReference type="PANTHER" id="PTHR37029:SF1">
    <property type="entry name" value="SSR1768 PROTEIN"/>
    <property type="match status" value="1"/>
</dbReference>
<sequence>MKFEYDHIRDLLYIYFGKPGTNVAKTLTVAPGIHIDIDKNGKLLGIEILDASEVIGEKLEFVFPGLTYALKKAV</sequence>
<name>A0A7C2ACW9_DESA2</name>
<dbReference type="EMBL" id="DRIH01000048">
    <property type="protein sequence ID" value="HEC67473.1"/>
    <property type="molecule type" value="Genomic_DNA"/>
</dbReference>
<gene>
    <name evidence="1" type="ORF">ENI35_01450</name>
</gene>
<dbReference type="AlphaFoldDB" id="A0A7C2ACW9"/>
<organism evidence="1">
    <name type="scientific">Desulfofervidus auxilii</name>
    <dbReference type="NCBI Taxonomy" id="1621989"/>
    <lineage>
        <taxon>Bacteria</taxon>
        <taxon>Pseudomonadati</taxon>
        <taxon>Thermodesulfobacteriota</taxon>
        <taxon>Candidatus Desulfofervidia</taxon>
        <taxon>Candidatus Desulfofervidales</taxon>
        <taxon>Candidatus Desulfofervidaceae</taxon>
        <taxon>Candidatus Desulfofervidus</taxon>
    </lineage>
</organism>
<proteinExistence type="predicted"/>
<dbReference type="InterPro" id="IPR019270">
    <property type="entry name" value="DUF2283"/>
</dbReference>